<dbReference type="SUPFAM" id="SSF52540">
    <property type="entry name" value="P-loop containing nucleoside triphosphate hydrolases"/>
    <property type="match status" value="1"/>
</dbReference>
<dbReference type="Pfam" id="PF06144">
    <property type="entry name" value="DNA_pol3_delta"/>
    <property type="match status" value="1"/>
</dbReference>
<evidence type="ECO:0000256" key="2">
    <source>
        <dbReference type="ARBA" id="ARBA00017703"/>
    </source>
</evidence>
<dbReference type="GO" id="GO:0006261">
    <property type="term" value="P:DNA-templated DNA replication"/>
    <property type="evidence" value="ECO:0007669"/>
    <property type="project" value="TreeGrafter"/>
</dbReference>
<name>A0A2W5V5X2_9BACT</name>
<dbReference type="AlphaFoldDB" id="A0A2W5V5X2"/>
<dbReference type="NCBIfam" id="TIGR01128">
    <property type="entry name" value="holA"/>
    <property type="match status" value="1"/>
</dbReference>
<evidence type="ECO:0000256" key="8">
    <source>
        <dbReference type="ARBA" id="ARBA00049244"/>
    </source>
</evidence>
<dbReference type="InterPro" id="IPR005790">
    <property type="entry name" value="DNA_polIII_delta"/>
</dbReference>
<proteinExistence type="inferred from homology"/>
<dbReference type="Proteomes" id="UP000249061">
    <property type="component" value="Unassembled WGS sequence"/>
</dbReference>
<dbReference type="GO" id="GO:0003677">
    <property type="term" value="F:DNA binding"/>
    <property type="evidence" value="ECO:0007669"/>
    <property type="project" value="InterPro"/>
</dbReference>
<comment type="catalytic activity">
    <reaction evidence="8">
        <text>DNA(n) + a 2'-deoxyribonucleoside 5'-triphosphate = DNA(n+1) + diphosphate</text>
        <dbReference type="Rhea" id="RHEA:22508"/>
        <dbReference type="Rhea" id="RHEA-COMP:17339"/>
        <dbReference type="Rhea" id="RHEA-COMP:17340"/>
        <dbReference type="ChEBI" id="CHEBI:33019"/>
        <dbReference type="ChEBI" id="CHEBI:61560"/>
        <dbReference type="ChEBI" id="CHEBI:173112"/>
        <dbReference type="EC" id="2.7.7.7"/>
    </reaction>
</comment>
<dbReference type="Gene3D" id="3.40.50.300">
    <property type="entry name" value="P-loop containing nucleotide triphosphate hydrolases"/>
    <property type="match status" value="1"/>
</dbReference>
<accession>A0A2W5V5X2</accession>
<dbReference type="InterPro" id="IPR027417">
    <property type="entry name" value="P-loop_NTPase"/>
</dbReference>
<comment type="caution">
    <text evidence="10">The sequence shown here is derived from an EMBL/GenBank/DDBJ whole genome shotgun (WGS) entry which is preliminary data.</text>
</comment>
<sequence>MSEELDEALQELDAGGEAPAYLLAGEEFLIRKAAETLLAKLVPGGTADLNLVTMDVAAPREVASELATLPMFGGRKVVYLRDPEFLAPKKGRPDALAKARDAWKANRRKEAARRVLGIVSRAGWGLPELENPHADEWERDLGITLVDIDVQFLKEVAQFCAAEGLSATSSDEGTLVSWLNGEPQKGQVLVIAATDVDAKNALVKAIKEKGRVFDFKTVAKLRDFKGQLDKNAVEQLGEFAKTTLAAHKKVLGAGALEILIDRVGGNFRLLQSELNKLALYSDGNTITKKDVDLLVGHAREDEYFELSDAVTKRDFVAAKKYVDDAVAQGNHPLMMLGSVAGIVRSMLNSYERVMRHSGGKPPRNYNEFQSRVWPGIEEELKARKVKVPHPFKTFKDMETAGTFGRQALLRGLVACAEADLALKLGGDELVLERLLWTLCGKAAAWDSQMHVIRRENER</sequence>
<dbReference type="PANTHER" id="PTHR34388">
    <property type="entry name" value="DNA POLYMERASE III SUBUNIT DELTA"/>
    <property type="match status" value="1"/>
</dbReference>
<dbReference type="PANTHER" id="PTHR34388:SF1">
    <property type="entry name" value="DNA POLYMERASE III SUBUNIT DELTA"/>
    <property type="match status" value="1"/>
</dbReference>
<keyword evidence="5" id="KW-0235">DNA replication</keyword>
<evidence type="ECO:0000256" key="4">
    <source>
        <dbReference type="ARBA" id="ARBA00022695"/>
    </source>
</evidence>
<organism evidence="10 11">
    <name type="scientific">Archangium gephyra</name>
    <dbReference type="NCBI Taxonomy" id="48"/>
    <lineage>
        <taxon>Bacteria</taxon>
        <taxon>Pseudomonadati</taxon>
        <taxon>Myxococcota</taxon>
        <taxon>Myxococcia</taxon>
        <taxon>Myxococcales</taxon>
        <taxon>Cystobacterineae</taxon>
        <taxon>Archangiaceae</taxon>
        <taxon>Archangium</taxon>
    </lineage>
</organism>
<keyword evidence="6" id="KW-0239">DNA-directed DNA polymerase</keyword>
<dbReference type="SUPFAM" id="SSF48019">
    <property type="entry name" value="post-AAA+ oligomerization domain-like"/>
    <property type="match status" value="1"/>
</dbReference>
<evidence type="ECO:0000259" key="9">
    <source>
        <dbReference type="Pfam" id="PF06144"/>
    </source>
</evidence>
<evidence type="ECO:0000256" key="7">
    <source>
        <dbReference type="ARBA" id="ARBA00034754"/>
    </source>
</evidence>
<evidence type="ECO:0000256" key="1">
    <source>
        <dbReference type="ARBA" id="ARBA00012417"/>
    </source>
</evidence>
<keyword evidence="4" id="KW-0548">Nucleotidyltransferase</keyword>
<dbReference type="GO" id="GO:0009360">
    <property type="term" value="C:DNA polymerase III complex"/>
    <property type="evidence" value="ECO:0007669"/>
    <property type="project" value="InterPro"/>
</dbReference>
<dbReference type="EC" id="2.7.7.7" evidence="1"/>
<dbReference type="Gene3D" id="1.10.8.60">
    <property type="match status" value="1"/>
</dbReference>
<evidence type="ECO:0000256" key="3">
    <source>
        <dbReference type="ARBA" id="ARBA00022679"/>
    </source>
</evidence>
<gene>
    <name evidence="10" type="ORF">DI536_06235</name>
</gene>
<comment type="similarity">
    <text evidence="7">Belongs to the DNA polymerase HolA subunit family.</text>
</comment>
<dbReference type="InterPro" id="IPR010372">
    <property type="entry name" value="DNA_pol3_delta_N"/>
</dbReference>
<evidence type="ECO:0000256" key="6">
    <source>
        <dbReference type="ARBA" id="ARBA00022932"/>
    </source>
</evidence>
<dbReference type="InterPro" id="IPR008921">
    <property type="entry name" value="DNA_pol3_clamp-load_cplx_C"/>
</dbReference>
<dbReference type="EMBL" id="QFQP01000003">
    <property type="protein sequence ID" value="PZR16748.1"/>
    <property type="molecule type" value="Genomic_DNA"/>
</dbReference>
<protein>
    <recommendedName>
        <fullName evidence="2">DNA polymerase III subunit delta</fullName>
        <ecNumber evidence="1">2.7.7.7</ecNumber>
    </recommendedName>
</protein>
<keyword evidence="3" id="KW-0808">Transferase</keyword>
<dbReference type="GO" id="GO:0003887">
    <property type="term" value="F:DNA-directed DNA polymerase activity"/>
    <property type="evidence" value="ECO:0007669"/>
    <property type="project" value="UniProtKB-KW"/>
</dbReference>
<feature type="domain" description="DNA polymerase III delta N-terminal" evidence="9">
    <location>
        <begin position="21"/>
        <end position="92"/>
    </location>
</feature>
<evidence type="ECO:0000256" key="5">
    <source>
        <dbReference type="ARBA" id="ARBA00022705"/>
    </source>
</evidence>
<evidence type="ECO:0000313" key="10">
    <source>
        <dbReference type="EMBL" id="PZR16748.1"/>
    </source>
</evidence>
<dbReference type="Gene3D" id="1.20.272.10">
    <property type="match status" value="1"/>
</dbReference>
<reference evidence="10 11" key="1">
    <citation type="submission" date="2017-08" db="EMBL/GenBank/DDBJ databases">
        <title>Infants hospitalized years apart are colonized by the same room-sourced microbial strains.</title>
        <authorList>
            <person name="Brooks B."/>
            <person name="Olm M.R."/>
            <person name="Firek B.A."/>
            <person name="Baker R."/>
            <person name="Thomas B.C."/>
            <person name="Morowitz M.J."/>
            <person name="Banfield J.F."/>
        </authorList>
    </citation>
    <scope>NUCLEOTIDE SEQUENCE [LARGE SCALE GENOMIC DNA]</scope>
    <source>
        <strain evidence="10">S2_003_000_R2_14</strain>
    </source>
</reference>
<evidence type="ECO:0000313" key="11">
    <source>
        <dbReference type="Proteomes" id="UP000249061"/>
    </source>
</evidence>